<evidence type="ECO:0000313" key="5">
    <source>
        <dbReference type="Proteomes" id="UP000010729"/>
    </source>
</evidence>
<keyword evidence="2" id="KW-0472">Membrane</keyword>
<evidence type="ECO:0000256" key="1">
    <source>
        <dbReference type="SAM" id="MobiDB-lite"/>
    </source>
</evidence>
<keyword evidence="5" id="KW-1185">Reference proteome</keyword>
<keyword evidence="2" id="KW-1133">Transmembrane helix</keyword>
<keyword evidence="2" id="KW-0812">Transmembrane</keyword>
<dbReference type="Proteomes" id="UP000010729">
    <property type="component" value="Unassembled WGS sequence"/>
</dbReference>
<feature type="signal peptide" evidence="3">
    <location>
        <begin position="1"/>
        <end position="20"/>
    </location>
</feature>
<feature type="chain" id="PRO_5004112606" description="Gram-positive cocci surface proteins LPxTG domain-containing protein" evidence="3">
    <location>
        <begin position="21"/>
        <end position="171"/>
    </location>
</feature>
<gene>
    <name evidence="4" type="ORF">D477_008603</name>
</gene>
<keyword evidence="3" id="KW-0732">Signal</keyword>
<dbReference type="AlphaFoldDB" id="N1V8N9"/>
<sequence>MSATALALALAFGSGTAAHATMDYPAPDQSVVVSDARVEAGGTVTVSATGLNAGERTTITVAKNQSAQNFKGDVNITSANAEGEISEEVTFNQNGRHWITVTGDETGEVGTASVVVTGNGNAAGNGPKKLEVDRSGATSETDPAALWAMGGAGLLLVGGAAGAVALKRRNS</sequence>
<evidence type="ECO:0000256" key="2">
    <source>
        <dbReference type="SAM" id="Phobius"/>
    </source>
</evidence>
<proteinExistence type="predicted"/>
<evidence type="ECO:0000256" key="3">
    <source>
        <dbReference type="SAM" id="SignalP"/>
    </source>
</evidence>
<evidence type="ECO:0008006" key="6">
    <source>
        <dbReference type="Google" id="ProtNLM"/>
    </source>
</evidence>
<protein>
    <recommendedName>
        <fullName evidence="6">Gram-positive cocci surface proteins LPxTG domain-containing protein</fullName>
    </recommendedName>
</protein>
<dbReference type="EMBL" id="ANPE02000106">
    <property type="protein sequence ID" value="EMY34618.1"/>
    <property type="molecule type" value="Genomic_DNA"/>
</dbReference>
<accession>N1V8N9</accession>
<reference evidence="4 5" key="1">
    <citation type="journal article" date="2013" name="Genome Announc.">
        <title>Draft Genome Sequence of Arthrobacter crystallopoietes Strain BAB-32, Revealing Genes for Bioremediation.</title>
        <authorList>
            <person name="Joshi M.N."/>
            <person name="Pandit A.S."/>
            <person name="Sharma A."/>
            <person name="Pandya R.V."/>
            <person name="Desai S.M."/>
            <person name="Saxena A.K."/>
            <person name="Bagatharia S.B."/>
        </authorList>
    </citation>
    <scope>NUCLEOTIDE SEQUENCE [LARGE SCALE GENOMIC DNA]</scope>
    <source>
        <strain evidence="4 5">BAB-32</strain>
    </source>
</reference>
<name>N1V8N9_9MICC</name>
<feature type="region of interest" description="Disordered" evidence="1">
    <location>
        <begin position="118"/>
        <end position="137"/>
    </location>
</feature>
<comment type="caution">
    <text evidence="4">The sequence shown here is derived from an EMBL/GenBank/DDBJ whole genome shotgun (WGS) entry which is preliminary data.</text>
</comment>
<organism evidence="4 5">
    <name type="scientific">Arthrobacter crystallopoietes BAB-32</name>
    <dbReference type="NCBI Taxonomy" id="1246476"/>
    <lineage>
        <taxon>Bacteria</taxon>
        <taxon>Bacillati</taxon>
        <taxon>Actinomycetota</taxon>
        <taxon>Actinomycetes</taxon>
        <taxon>Micrococcales</taxon>
        <taxon>Micrococcaceae</taxon>
        <taxon>Crystallibacter</taxon>
    </lineage>
</organism>
<feature type="transmembrane region" description="Helical" evidence="2">
    <location>
        <begin position="144"/>
        <end position="166"/>
    </location>
</feature>
<evidence type="ECO:0000313" key="4">
    <source>
        <dbReference type="EMBL" id="EMY34618.1"/>
    </source>
</evidence>